<dbReference type="InterPro" id="IPR004532">
    <property type="entry name" value="Phe-tRNA-ligase_IIc_bsu_bact"/>
</dbReference>
<keyword evidence="3 11" id="KW-0436">Ligase</keyword>
<accession>A0A2H0KTX8</accession>
<comment type="caution">
    <text evidence="14">The sequence shown here is derived from an EMBL/GenBank/DDBJ whole genome shotgun (WGS) entry which is preliminary data.</text>
</comment>
<dbReference type="NCBIfam" id="TIGR00472">
    <property type="entry name" value="pheT_bact"/>
    <property type="match status" value="1"/>
</dbReference>
<evidence type="ECO:0000256" key="11">
    <source>
        <dbReference type="HAMAP-Rule" id="MF_00283"/>
    </source>
</evidence>
<dbReference type="Gene3D" id="3.50.40.10">
    <property type="entry name" value="Phenylalanyl-trna Synthetase, Chain B, domain 3"/>
    <property type="match status" value="1"/>
</dbReference>
<dbReference type="GO" id="GO:0004826">
    <property type="term" value="F:phenylalanine-tRNA ligase activity"/>
    <property type="evidence" value="ECO:0007669"/>
    <property type="project" value="UniProtKB-UniRule"/>
</dbReference>
<dbReference type="Proteomes" id="UP000229317">
    <property type="component" value="Unassembled WGS sequence"/>
</dbReference>
<evidence type="ECO:0000313" key="14">
    <source>
        <dbReference type="EMBL" id="PIQ75612.1"/>
    </source>
</evidence>
<proteinExistence type="inferred from homology"/>
<dbReference type="InterPro" id="IPR020825">
    <property type="entry name" value="Phe-tRNA_synthase-like_B3/B4"/>
</dbReference>
<dbReference type="CDD" id="cd00769">
    <property type="entry name" value="PheRS_beta_core"/>
    <property type="match status" value="1"/>
</dbReference>
<dbReference type="GO" id="GO:0006432">
    <property type="term" value="P:phenylalanyl-tRNA aminoacylation"/>
    <property type="evidence" value="ECO:0007669"/>
    <property type="project" value="UniProtKB-UniRule"/>
</dbReference>
<dbReference type="Pfam" id="PF03484">
    <property type="entry name" value="B5"/>
    <property type="match status" value="1"/>
</dbReference>
<evidence type="ECO:0000256" key="3">
    <source>
        <dbReference type="ARBA" id="ARBA00022598"/>
    </source>
</evidence>
<evidence type="ECO:0000256" key="1">
    <source>
        <dbReference type="ARBA" id="ARBA00008653"/>
    </source>
</evidence>
<protein>
    <recommendedName>
        <fullName evidence="11">Phenylalanine--tRNA ligase beta subunit</fullName>
        <ecNumber evidence="11">6.1.1.20</ecNumber>
    </recommendedName>
    <alternativeName>
        <fullName evidence="11">Phenylalanyl-tRNA synthetase beta subunit</fullName>
        <shortName evidence="11">PheRS</shortName>
    </alternativeName>
</protein>
<evidence type="ECO:0000256" key="2">
    <source>
        <dbReference type="ARBA" id="ARBA00011209"/>
    </source>
</evidence>
<keyword evidence="6 11" id="KW-0067">ATP-binding</keyword>
<dbReference type="PROSITE" id="PS51483">
    <property type="entry name" value="B5"/>
    <property type="match status" value="1"/>
</dbReference>
<keyword evidence="9 11" id="KW-0030">Aminoacyl-tRNA synthetase</keyword>
<sequence>MKFSYNWLSEYLEKKLSPSEMVDLLTMHAFEVESMEKFGQDYVLDIKILPNRAHDCMSYIGVAKELAAISGSKFVPPKMNFAEDKKIKAKDFILVEVPAKELCPRYSMRVATEIKMGQSPKWMQERLQACGLRPISNIVDITNYVMLETGQPLHAFDLDKLESAISNFQFPISKQIPNSKSQTKKIIVRRAVDGEEITTIEGKKYKLNQNNLVIADEKVAIGIAGIKGGQGPEIDEKTKIVAIESANFEPTNIRRTSKAFVLRTDASTRFENGLDPELTAMALERCVSLIEEIANGRVAEDLVDIYPNKVKPRKILADVQWMQELIGLPIKAQEMIDILKKFEIFAKILKKEKKTFIEAAVPSSRLDLVAQEDIAEEIARIMGYDKIPATVPSGILIPAVKEDNLIYEDKIKDILVGAGWSEAQNYSFISDEDKKIFKTFKAVEIRNPFSQDQKHLRTTLIINLVKNIKENLKYFDNIRLFEVGHVFSMVDTKPTELNVKIAAVVVNKNTKKPAEGLFELKGLINILTEKLGIDGIWFDDAISGDPPQYWLTFTHPLRRAIVRTDKMAFGGVGEINQTILDALGIKEQISFFELNLPDLVGLATEERAYRPPSKYPAIIRDLAISVEQTTKIESVLNIIETAGGELLQDTDIFDIYEGLAGNKKSLAFRLIYQSDERNLTDEEVNKLQEKIIKAIEEEGWEVRR</sequence>
<comment type="cofactor">
    <cofactor evidence="11">
        <name>Mg(2+)</name>
        <dbReference type="ChEBI" id="CHEBI:18420"/>
    </cofactor>
    <text evidence="11">Binds 2 magnesium ions per tetramer.</text>
</comment>
<evidence type="ECO:0000259" key="13">
    <source>
        <dbReference type="PROSITE" id="PS51483"/>
    </source>
</evidence>
<dbReference type="AlphaFoldDB" id="A0A2H0KTX8"/>
<dbReference type="PANTHER" id="PTHR10947">
    <property type="entry name" value="PHENYLALANYL-TRNA SYNTHETASE BETA CHAIN AND LEUCINE-RICH REPEAT-CONTAINING PROTEIN 47"/>
    <property type="match status" value="1"/>
</dbReference>
<dbReference type="GO" id="GO:0005524">
    <property type="term" value="F:ATP binding"/>
    <property type="evidence" value="ECO:0007669"/>
    <property type="project" value="UniProtKB-UniRule"/>
</dbReference>
<dbReference type="EMBL" id="PCVO01000004">
    <property type="protein sequence ID" value="PIQ75612.1"/>
    <property type="molecule type" value="Genomic_DNA"/>
</dbReference>
<dbReference type="Gene3D" id="3.30.70.380">
    <property type="entry name" value="Ferrodoxin-fold anticodon-binding domain"/>
    <property type="match status" value="1"/>
</dbReference>
<evidence type="ECO:0000313" key="15">
    <source>
        <dbReference type="Proteomes" id="UP000229317"/>
    </source>
</evidence>
<dbReference type="SUPFAM" id="SSF46955">
    <property type="entry name" value="Putative DNA-binding domain"/>
    <property type="match status" value="2"/>
</dbReference>
<evidence type="ECO:0000256" key="7">
    <source>
        <dbReference type="ARBA" id="ARBA00022842"/>
    </source>
</evidence>
<dbReference type="GO" id="GO:0000287">
    <property type="term" value="F:magnesium ion binding"/>
    <property type="evidence" value="ECO:0007669"/>
    <property type="project" value="UniProtKB-UniRule"/>
</dbReference>
<dbReference type="PANTHER" id="PTHR10947:SF0">
    <property type="entry name" value="PHENYLALANINE--TRNA LIGASE BETA SUBUNIT"/>
    <property type="match status" value="1"/>
</dbReference>
<dbReference type="InterPro" id="IPR045864">
    <property type="entry name" value="aa-tRNA-synth_II/BPL/LPL"/>
</dbReference>
<feature type="binding site" evidence="11">
    <location>
        <position position="373"/>
    </location>
    <ligand>
        <name>Mg(2+)</name>
        <dbReference type="ChEBI" id="CHEBI:18420"/>
        <note>shared with alpha subunit</note>
    </ligand>
</feature>
<keyword evidence="11" id="KW-0963">Cytoplasm</keyword>
<keyword evidence="4 11" id="KW-0479">Metal-binding</keyword>
<dbReference type="Pfam" id="PF17759">
    <property type="entry name" value="tRNA_synthFbeta"/>
    <property type="match status" value="1"/>
</dbReference>
<feature type="domain" description="B5" evidence="13">
    <location>
        <begin position="310"/>
        <end position="389"/>
    </location>
</feature>
<comment type="subunit">
    <text evidence="2 11">Tetramer of two alpha and two beta subunits.</text>
</comment>
<feature type="binding site" evidence="11">
    <location>
        <position position="377"/>
    </location>
    <ligand>
        <name>Mg(2+)</name>
        <dbReference type="ChEBI" id="CHEBI:18420"/>
        <note>shared with alpha subunit</note>
    </ligand>
</feature>
<evidence type="ECO:0000256" key="4">
    <source>
        <dbReference type="ARBA" id="ARBA00022723"/>
    </source>
</evidence>
<dbReference type="HAMAP" id="MF_00283">
    <property type="entry name" value="Phe_tRNA_synth_beta1"/>
    <property type="match status" value="1"/>
</dbReference>
<feature type="binding site" evidence="11">
    <location>
        <position position="367"/>
    </location>
    <ligand>
        <name>Mg(2+)</name>
        <dbReference type="ChEBI" id="CHEBI:18420"/>
        <note>shared with alpha subunit</note>
    </ligand>
</feature>
<dbReference type="InterPro" id="IPR009061">
    <property type="entry name" value="DNA-bd_dom_put_sf"/>
</dbReference>
<dbReference type="InterPro" id="IPR036690">
    <property type="entry name" value="Fdx_antiC-bd_sf"/>
</dbReference>
<feature type="domain" description="FDX-ACB" evidence="12">
    <location>
        <begin position="613"/>
        <end position="703"/>
    </location>
</feature>
<dbReference type="SUPFAM" id="SSF54991">
    <property type="entry name" value="Anticodon-binding domain of PheRS"/>
    <property type="match status" value="1"/>
</dbReference>
<dbReference type="GO" id="GO:0009328">
    <property type="term" value="C:phenylalanine-tRNA ligase complex"/>
    <property type="evidence" value="ECO:0007669"/>
    <property type="project" value="TreeGrafter"/>
</dbReference>
<dbReference type="Gene3D" id="3.30.930.10">
    <property type="entry name" value="Bira Bifunctional Protein, Domain 2"/>
    <property type="match status" value="1"/>
</dbReference>
<evidence type="ECO:0000256" key="6">
    <source>
        <dbReference type="ARBA" id="ARBA00022840"/>
    </source>
</evidence>
<dbReference type="SUPFAM" id="SSF56037">
    <property type="entry name" value="PheT/TilS domain"/>
    <property type="match status" value="1"/>
</dbReference>
<comment type="catalytic activity">
    <reaction evidence="10 11">
        <text>tRNA(Phe) + L-phenylalanine + ATP = L-phenylalanyl-tRNA(Phe) + AMP + diphosphate + H(+)</text>
        <dbReference type="Rhea" id="RHEA:19413"/>
        <dbReference type="Rhea" id="RHEA-COMP:9668"/>
        <dbReference type="Rhea" id="RHEA-COMP:9699"/>
        <dbReference type="ChEBI" id="CHEBI:15378"/>
        <dbReference type="ChEBI" id="CHEBI:30616"/>
        <dbReference type="ChEBI" id="CHEBI:33019"/>
        <dbReference type="ChEBI" id="CHEBI:58095"/>
        <dbReference type="ChEBI" id="CHEBI:78442"/>
        <dbReference type="ChEBI" id="CHEBI:78531"/>
        <dbReference type="ChEBI" id="CHEBI:456215"/>
        <dbReference type="EC" id="6.1.1.20"/>
    </reaction>
</comment>
<dbReference type="SMART" id="SM00896">
    <property type="entry name" value="FDX-ACB"/>
    <property type="match status" value="1"/>
</dbReference>
<dbReference type="SMART" id="SM00873">
    <property type="entry name" value="B3_4"/>
    <property type="match status" value="1"/>
</dbReference>
<keyword evidence="8 11" id="KW-0648">Protein biosynthesis</keyword>
<dbReference type="PROSITE" id="PS51447">
    <property type="entry name" value="FDX_ACB"/>
    <property type="match status" value="1"/>
</dbReference>
<dbReference type="SMART" id="SM00874">
    <property type="entry name" value="B5"/>
    <property type="match status" value="1"/>
</dbReference>
<dbReference type="InterPro" id="IPR041616">
    <property type="entry name" value="PheRS_beta_core"/>
</dbReference>
<dbReference type="InterPro" id="IPR045060">
    <property type="entry name" value="Phe-tRNA-ligase_IIc_bsu"/>
</dbReference>
<reference evidence="14 15" key="1">
    <citation type="submission" date="2017-09" db="EMBL/GenBank/DDBJ databases">
        <title>Depth-based differentiation of microbial function through sediment-hosted aquifers and enrichment of novel symbionts in the deep terrestrial subsurface.</title>
        <authorList>
            <person name="Probst A.J."/>
            <person name="Ladd B."/>
            <person name="Jarett J.K."/>
            <person name="Geller-Mcgrath D.E."/>
            <person name="Sieber C.M."/>
            <person name="Emerson J.B."/>
            <person name="Anantharaman K."/>
            <person name="Thomas B.C."/>
            <person name="Malmstrom R."/>
            <person name="Stieglmeier M."/>
            <person name="Klingl A."/>
            <person name="Woyke T."/>
            <person name="Ryan C.M."/>
            <person name="Banfield J.F."/>
        </authorList>
    </citation>
    <scope>NUCLEOTIDE SEQUENCE [LARGE SCALE GENOMIC DNA]</scope>
    <source>
        <strain evidence="14">CG11_big_fil_rev_8_21_14_0_20_40_15</strain>
    </source>
</reference>
<dbReference type="Pfam" id="PF03483">
    <property type="entry name" value="B3_4"/>
    <property type="match status" value="1"/>
</dbReference>
<dbReference type="SUPFAM" id="SSF55681">
    <property type="entry name" value="Class II aaRS and biotin synthetases"/>
    <property type="match status" value="1"/>
</dbReference>
<dbReference type="Pfam" id="PF03147">
    <property type="entry name" value="FDX-ACB"/>
    <property type="match status" value="1"/>
</dbReference>
<organism evidence="14 15">
    <name type="scientific">Candidatus Portnoybacteria bacterium CG11_big_fil_rev_8_21_14_0_20_40_15</name>
    <dbReference type="NCBI Taxonomy" id="1974817"/>
    <lineage>
        <taxon>Bacteria</taxon>
        <taxon>Candidatus Portnoyibacteriota</taxon>
    </lineage>
</organism>
<evidence type="ECO:0000256" key="5">
    <source>
        <dbReference type="ARBA" id="ARBA00022741"/>
    </source>
</evidence>
<evidence type="ECO:0000256" key="10">
    <source>
        <dbReference type="ARBA" id="ARBA00049255"/>
    </source>
</evidence>
<dbReference type="GO" id="GO:0003723">
    <property type="term" value="F:RNA binding"/>
    <property type="evidence" value="ECO:0007669"/>
    <property type="project" value="InterPro"/>
</dbReference>
<dbReference type="InterPro" id="IPR005121">
    <property type="entry name" value="Fdx_antiC-bd"/>
</dbReference>
<gene>
    <name evidence="11 14" type="primary">pheT</name>
    <name evidence="14" type="ORF">COV84_00435</name>
</gene>
<dbReference type="InterPro" id="IPR005147">
    <property type="entry name" value="tRNA_synthase_B5-dom"/>
</dbReference>
<dbReference type="Gene3D" id="3.30.56.10">
    <property type="match status" value="2"/>
</dbReference>
<keyword evidence="5 11" id="KW-0547">Nucleotide-binding</keyword>
<evidence type="ECO:0000259" key="12">
    <source>
        <dbReference type="PROSITE" id="PS51447"/>
    </source>
</evidence>
<dbReference type="InterPro" id="IPR005146">
    <property type="entry name" value="B3/B4_tRNA-bd"/>
</dbReference>
<keyword evidence="7 11" id="KW-0460">Magnesium</keyword>
<evidence type="ECO:0000256" key="9">
    <source>
        <dbReference type="ARBA" id="ARBA00023146"/>
    </source>
</evidence>
<comment type="subcellular location">
    <subcellularLocation>
        <location evidence="11">Cytoplasm</location>
    </subcellularLocation>
</comment>
<evidence type="ECO:0000256" key="8">
    <source>
        <dbReference type="ARBA" id="ARBA00022917"/>
    </source>
</evidence>
<comment type="similarity">
    <text evidence="1 11">Belongs to the phenylalanyl-tRNA synthetase beta subunit family. Type 1 subfamily.</text>
</comment>
<name>A0A2H0KTX8_9BACT</name>
<feature type="binding site" evidence="11">
    <location>
        <position position="376"/>
    </location>
    <ligand>
        <name>Mg(2+)</name>
        <dbReference type="ChEBI" id="CHEBI:18420"/>
        <note>shared with alpha subunit</note>
    </ligand>
</feature>
<dbReference type="EC" id="6.1.1.20" evidence="11"/>